<dbReference type="KEGG" id="csg:Cylst_5177"/>
<evidence type="ECO:0000313" key="2">
    <source>
        <dbReference type="EMBL" id="AFZ27216.1"/>
    </source>
</evidence>
<name>K9X577_9NOST</name>
<keyword evidence="1" id="KW-0732">Signal</keyword>
<feature type="signal peptide" evidence="1">
    <location>
        <begin position="1"/>
        <end position="23"/>
    </location>
</feature>
<dbReference type="AlphaFoldDB" id="K9X577"/>
<dbReference type="HOGENOM" id="CLU_1276535_0_0_3"/>
<gene>
    <name evidence="2" type="ORF">Cylst_5177</name>
</gene>
<keyword evidence="3" id="KW-1185">Reference proteome</keyword>
<dbReference type="RefSeq" id="WP_015210451.1">
    <property type="nucleotide sequence ID" value="NC_019757.1"/>
</dbReference>
<proteinExistence type="predicted"/>
<evidence type="ECO:0000313" key="3">
    <source>
        <dbReference type="Proteomes" id="UP000010475"/>
    </source>
</evidence>
<accession>K9X577</accession>
<sequence length="209" mass="21253">MKKIIALLGIVGGAIALSAPVMALPYGTNTVYKTVSDSNVTTVYISAAANSRVQVDMGSADRSTARIVGACGELRISIPSSGSFEGLKVDGTAIDASTLPTQILPACNGGTFVEPRSANFKTPNGQVVIVGKNPNSAVAITLPTETTRNVSINGCGFGILRAASGSSLPSTFEIGTNSYTLATLPDAGEPPVCRTTNGVSTGYVPSGWP</sequence>
<evidence type="ECO:0000256" key="1">
    <source>
        <dbReference type="SAM" id="SignalP"/>
    </source>
</evidence>
<protein>
    <submittedName>
        <fullName evidence="2">Uncharacterized protein</fullName>
    </submittedName>
</protein>
<organism evidence="2 3">
    <name type="scientific">Cylindrospermum stagnale PCC 7417</name>
    <dbReference type="NCBI Taxonomy" id="56107"/>
    <lineage>
        <taxon>Bacteria</taxon>
        <taxon>Bacillati</taxon>
        <taxon>Cyanobacteriota</taxon>
        <taxon>Cyanophyceae</taxon>
        <taxon>Nostocales</taxon>
        <taxon>Nostocaceae</taxon>
        <taxon>Cylindrospermum</taxon>
    </lineage>
</organism>
<dbReference type="eggNOG" id="ENOG5032FDC">
    <property type="taxonomic scope" value="Bacteria"/>
</dbReference>
<reference evidence="2 3" key="1">
    <citation type="submission" date="2012-06" db="EMBL/GenBank/DDBJ databases">
        <title>Finished chromosome of genome of Cylindrospermum stagnale PCC 7417.</title>
        <authorList>
            <consortium name="US DOE Joint Genome Institute"/>
            <person name="Gugger M."/>
            <person name="Coursin T."/>
            <person name="Rippka R."/>
            <person name="Tandeau De Marsac N."/>
            <person name="Huntemann M."/>
            <person name="Wei C.-L."/>
            <person name="Han J."/>
            <person name="Detter J.C."/>
            <person name="Han C."/>
            <person name="Tapia R."/>
            <person name="Chen A."/>
            <person name="Kyrpides N."/>
            <person name="Mavromatis K."/>
            <person name="Markowitz V."/>
            <person name="Szeto E."/>
            <person name="Ivanova N."/>
            <person name="Pagani I."/>
            <person name="Pati A."/>
            <person name="Goodwin L."/>
            <person name="Nordberg H.P."/>
            <person name="Cantor M.N."/>
            <person name="Hua S.X."/>
            <person name="Woyke T."/>
            <person name="Kerfeld C.A."/>
        </authorList>
    </citation>
    <scope>NUCLEOTIDE SEQUENCE [LARGE SCALE GENOMIC DNA]</scope>
    <source>
        <strain evidence="2 3">PCC 7417</strain>
    </source>
</reference>
<feature type="chain" id="PRO_5003937824" evidence="1">
    <location>
        <begin position="24"/>
        <end position="209"/>
    </location>
</feature>
<dbReference type="EMBL" id="CP003642">
    <property type="protein sequence ID" value="AFZ27216.1"/>
    <property type="molecule type" value="Genomic_DNA"/>
</dbReference>
<dbReference type="OrthoDB" id="487439at2"/>
<dbReference type="Proteomes" id="UP000010475">
    <property type="component" value="Chromosome"/>
</dbReference>